<feature type="domain" description="Rhabdovirus nucleocapsid" evidence="1">
    <location>
        <begin position="21"/>
        <end position="192"/>
    </location>
</feature>
<dbReference type="AlphaFoldDB" id="A0A1B0BJQ4"/>
<keyword evidence="3" id="KW-1185">Reference proteome</keyword>
<evidence type="ECO:0000313" key="2">
    <source>
        <dbReference type="EnsemblMetazoa" id="GPPI032280-PA"/>
    </source>
</evidence>
<evidence type="ECO:0000259" key="1">
    <source>
        <dbReference type="Pfam" id="PF00945"/>
    </source>
</evidence>
<proteinExistence type="predicted"/>
<organism evidence="2 3">
    <name type="scientific">Glossina palpalis gambiensis</name>
    <dbReference type="NCBI Taxonomy" id="67801"/>
    <lineage>
        <taxon>Eukaryota</taxon>
        <taxon>Metazoa</taxon>
        <taxon>Ecdysozoa</taxon>
        <taxon>Arthropoda</taxon>
        <taxon>Hexapoda</taxon>
        <taxon>Insecta</taxon>
        <taxon>Pterygota</taxon>
        <taxon>Neoptera</taxon>
        <taxon>Endopterygota</taxon>
        <taxon>Diptera</taxon>
        <taxon>Brachycera</taxon>
        <taxon>Muscomorpha</taxon>
        <taxon>Hippoboscoidea</taxon>
        <taxon>Glossinidae</taxon>
        <taxon>Glossina</taxon>
    </lineage>
</organism>
<dbReference type="EnsemblMetazoa" id="GPPI032280-RA">
    <property type="protein sequence ID" value="GPPI032280-PA"/>
    <property type="gene ID" value="GPPI032280"/>
</dbReference>
<dbReference type="SUPFAM" id="SSF140809">
    <property type="entry name" value="Rhabdovirus nucleoprotein-like"/>
    <property type="match status" value="1"/>
</dbReference>
<dbReference type="VEuPathDB" id="VectorBase:GPPI032280"/>
<accession>A0A1B0BJQ4</accession>
<evidence type="ECO:0000313" key="3">
    <source>
        <dbReference type="Proteomes" id="UP000092460"/>
    </source>
</evidence>
<name>A0A1B0BJQ4_9MUSC</name>
<reference evidence="2" key="2">
    <citation type="submission" date="2020-05" db="UniProtKB">
        <authorList>
            <consortium name="EnsemblMetazoa"/>
        </authorList>
    </citation>
    <scope>IDENTIFICATION</scope>
    <source>
        <strain evidence="2">IAEA</strain>
    </source>
</reference>
<sequence length="344" mass="38852">MNNVIASKVGNIPPYKELQYHNRFDSLANNEKVIFLMAALDLYLELTGESDYSFMKIGSAVPRYFGMETYTDLIYISNLLAYKGIYDFIEWTFHAQMELDIHQIIFEAHLEEFGTIRSYLPYCQTLRLCTKSPYCAAANKTLHTVIYGVGALFGMQRSQRSIFLSPGSLTHAAINITIIYLGNRHAGSLAKKLIADVGMIAEAIIAQGGPEAAAIQAGREEISTNRGSATALFTKCNDRNFAFNQEEINLLRRTISTITDCRERSIGHWITTTFLTLLPTEPNVTIDDDIRRPPNQTNHPMSLNTLLLFDNRVFGVFRQHFGIVYRVDSKEVFPYQGVVCPNHI</sequence>
<dbReference type="InterPro" id="IPR000448">
    <property type="entry name" value="Rhabdo_ncapsid"/>
</dbReference>
<protein>
    <recommendedName>
        <fullName evidence="1">Rhabdovirus nucleocapsid domain-containing protein</fullName>
    </recommendedName>
</protein>
<dbReference type="InterPro" id="IPR035961">
    <property type="entry name" value="Rhabdovirus_nucleoprotein-like"/>
</dbReference>
<dbReference type="InterPro" id="IPR023331">
    <property type="entry name" value="Rhabdovirus_ncapsid_C"/>
</dbReference>
<dbReference type="Pfam" id="PF00945">
    <property type="entry name" value="Rhabdo_ncap"/>
    <property type="match status" value="1"/>
</dbReference>
<dbReference type="Proteomes" id="UP000092460">
    <property type="component" value="Unassembled WGS sequence"/>
</dbReference>
<dbReference type="Gene3D" id="1.10.3610.10">
    <property type="entry name" value="Nucleoprotein"/>
    <property type="match status" value="1"/>
</dbReference>
<dbReference type="EMBL" id="JXJN01015478">
    <property type="status" value="NOT_ANNOTATED_CDS"/>
    <property type="molecule type" value="Genomic_DNA"/>
</dbReference>
<reference evidence="3" key="1">
    <citation type="submission" date="2015-01" db="EMBL/GenBank/DDBJ databases">
        <authorList>
            <person name="Aksoy S."/>
            <person name="Warren W."/>
            <person name="Wilson R.K."/>
        </authorList>
    </citation>
    <scope>NUCLEOTIDE SEQUENCE [LARGE SCALE GENOMIC DNA]</scope>
    <source>
        <strain evidence="3">IAEA</strain>
    </source>
</reference>